<dbReference type="GO" id="GO:0005789">
    <property type="term" value="C:endoplasmic reticulum membrane"/>
    <property type="evidence" value="ECO:0007669"/>
    <property type="project" value="UniProtKB-SubCell"/>
</dbReference>
<comment type="subcellular location">
    <subcellularLocation>
        <location evidence="1">Endoplasmic reticulum membrane</location>
        <topology evidence="1">Multi-pass membrane protein</topology>
    </subcellularLocation>
</comment>
<keyword evidence="5 7" id="KW-1133">Transmembrane helix</keyword>
<reference evidence="9" key="1">
    <citation type="submission" date="2022-11" db="UniProtKB">
        <authorList>
            <consortium name="WormBaseParasite"/>
        </authorList>
    </citation>
    <scope>IDENTIFICATION</scope>
</reference>
<evidence type="ECO:0000256" key="3">
    <source>
        <dbReference type="ARBA" id="ARBA00022692"/>
    </source>
</evidence>
<keyword evidence="6 7" id="KW-0472">Membrane</keyword>
<dbReference type="Pfam" id="PF04511">
    <property type="entry name" value="DER1"/>
    <property type="match status" value="1"/>
</dbReference>
<name>A0A914R9F6_PAREQ</name>
<evidence type="ECO:0000313" key="9">
    <source>
        <dbReference type="WBParaSite" id="PEQ_0000290301-mRNA-1"/>
    </source>
</evidence>
<feature type="transmembrane region" description="Helical" evidence="7">
    <location>
        <begin position="27"/>
        <end position="48"/>
    </location>
</feature>
<comment type="similarity">
    <text evidence="2">Belongs to the derlin family.</text>
</comment>
<organism evidence="8 9">
    <name type="scientific">Parascaris equorum</name>
    <name type="common">Equine roundworm</name>
    <dbReference type="NCBI Taxonomy" id="6256"/>
    <lineage>
        <taxon>Eukaryota</taxon>
        <taxon>Metazoa</taxon>
        <taxon>Ecdysozoa</taxon>
        <taxon>Nematoda</taxon>
        <taxon>Chromadorea</taxon>
        <taxon>Rhabditida</taxon>
        <taxon>Spirurina</taxon>
        <taxon>Ascaridomorpha</taxon>
        <taxon>Ascaridoidea</taxon>
        <taxon>Ascarididae</taxon>
        <taxon>Parascaris</taxon>
    </lineage>
</organism>
<keyword evidence="8" id="KW-1185">Reference proteome</keyword>
<sequence length="80" mass="9795">MADFGDWYRSVPEITRYWFTGTTVMPLLGRFGLFSPYYMLLEWHLFFYKFQVKYNFRTESKEKEQTSTFFCFGVSAYKFN</sequence>
<keyword evidence="4" id="KW-0256">Endoplasmic reticulum</keyword>
<accession>A0A914R9F6</accession>
<evidence type="ECO:0000256" key="7">
    <source>
        <dbReference type="SAM" id="Phobius"/>
    </source>
</evidence>
<dbReference type="InterPro" id="IPR007599">
    <property type="entry name" value="DER1"/>
</dbReference>
<dbReference type="Proteomes" id="UP000887564">
    <property type="component" value="Unplaced"/>
</dbReference>
<dbReference type="WBParaSite" id="PEQ_0000290301-mRNA-1">
    <property type="protein sequence ID" value="PEQ_0000290301-mRNA-1"/>
    <property type="gene ID" value="PEQ_0000290301"/>
</dbReference>
<evidence type="ECO:0000256" key="6">
    <source>
        <dbReference type="ARBA" id="ARBA00023136"/>
    </source>
</evidence>
<dbReference type="GO" id="GO:0006950">
    <property type="term" value="P:response to stress"/>
    <property type="evidence" value="ECO:0007669"/>
    <property type="project" value="UniProtKB-ARBA"/>
</dbReference>
<evidence type="ECO:0000313" key="8">
    <source>
        <dbReference type="Proteomes" id="UP000887564"/>
    </source>
</evidence>
<proteinExistence type="inferred from homology"/>
<protein>
    <submittedName>
        <fullName evidence="9">Derlin</fullName>
    </submittedName>
</protein>
<evidence type="ECO:0000256" key="1">
    <source>
        <dbReference type="ARBA" id="ARBA00004477"/>
    </source>
</evidence>
<evidence type="ECO:0000256" key="5">
    <source>
        <dbReference type="ARBA" id="ARBA00022989"/>
    </source>
</evidence>
<dbReference type="AlphaFoldDB" id="A0A914R9F6"/>
<evidence type="ECO:0000256" key="4">
    <source>
        <dbReference type="ARBA" id="ARBA00022824"/>
    </source>
</evidence>
<evidence type="ECO:0000256" key="2">
    <source>
        <dbReference type="ARBA" id="ARBA00008917"/>
    </source>
</evidence>
<keyword evidence="3 7" id="KW-0812">Transmembrane</keyword>
<dbReference type="PANTHER" id="PTHR11009">
    <property type="entry name" value="DER1-LIKE PROTEIN, DERLIN"/>
    <property type="match status" value="1"/>
</dbReference>